<dbReference type="PANTHER" id="PTHR30126:SF40">
    <property type="entry name" value="HTH-TYPE TRANSCRIPTIONAL REGULATOR GLTR"/>
    <property type="match status" value="1"/>
</dbReference>
<dbReference type="InterPro" id="IPR036388">
    <property type="entry name" value="WH-like_DNA-bd_sf"/>
</dbReference>
<dbReference type="SUPFAM" id="SSF46785">
    <property type="entry name" value="Winged helix' DNA-binding domain"/>
    <property type="match status" value="1"/>
</dbReference>
<dbReference type="PRINTS" id="PR00039">
    <property type="entry name" value="HTHLYSR"/>
</dbReference>
<dbReference type="InterPro" id="IPR000847">
    <property type="entry name" value="LysR_HTH_N"/>
</dbReference>
<reference evidence="6 7" key="1">
    <citation type="submission" date="2022-11" db="EMBL/GenBank/DDBJ databases">
        <title>Study of microbial diversity in lake waters.</title>
        <authorList>
            <person name="Zhang J."/>
        </authorList>
    </citation>
    <scope>NUCLEOTIDE SEQUENCE [LARGE SCALE GENOMIC DNA]</scope>
    <source>
        <strain evidence="6 7">DT12</strain>
    </source>
</reference>
<keyword evidence="7" id="KW-1185">Reference proteome</keyword>
<keyword evidence="4" id="KW-0804">Transcription</keyword>
<accession>A0ABT3WV80</accession>
<evidence type="ECO:0000256" key="1">
    <source>
        <dbReference type="ARBA" id="ARBA00009437"/>
    </source>
</evidence>
<dbReference type="SUPFAM" id="SSF53850">
    <property type="entry name" value="Periplasmic binding protein-like II"/>
    <property type="match status" value="1"/>
</dbReference>
<dbReference type="PROSITE" id="PS50931">
    <property type="entry name" value="HTH_LYSR"/>
    <property type="match status" value="1"/>
</dbReference>
<organism evidence="6 7">
    <name type="scientific">Tumebacillus lacus</name>
    <dbReference type="NCBI Taxonomy" id="2995335"/>
    <lineage>
        <taxon>Bacteria</taxon>
        <taxon>Bacillati</taxon>
        <taxon>Bacillota</taxon>
        <taxon>Bacilli</taxon>
        <taxon>Bacillales</taxon>
        <taxon>Alicyclobacillaceae</taxon>
        <taxon>Tumebacillus</taxon>
    </lineage>
</organism>
<dbReference type="Gene3D" id="3.40.190.290">
    <property type="match status" value="1"/>
</dbReference>
<evidence type="ECO:0000256" key="2">
    <source>
        <dbReference type="ARBA" id="ARBA00023015"/>
    </source>
</evidence>
<dbReference type="Pfam" id="PF00126">
    <property type="entry name" value="HTH_1"/>
    <property type="match status" value="1"/>
</dbReference>
<name>A0ABT3WV80_9BACL</name>
<dbReference type="InterPro" id="IPR005119">
    <property type="entry name" value="LysR_subst-bd"/>
</dbReference>
<dbReference type="Proteomes" id="UP001208017">
    <property type="component" value="Unassembled WGS sequence"/>
</dbReference>
<protein>
    <submittedName>
        <fullName evidence="6">LysR family transcriptional regulator</fullName>
    </submittedName>
</protein>
<keyword evidence="2" id="KW-0805">Transcription regulation</keyword>
<evidence type="ECO:0000313" key="6">
    <source>
        <dbReference type="EMBL" id="MCX7568580.1"/>
    </source>
</evidence>
<dbReference type="PANTHER" id="PTHR30126">
    <property type="entry name" value="HTH-TYPE TRANSCRIPTIONAL REGULATOR"/>
    <property type="match status" value="1"/>
</dbReference>
<evidence type="ECO:0000259" key="5">
    <source>
        <dbReference type="PROSITE" id="PS50931"/>
    </source>
</evidence>
<feature type="domain" description="HTH lysR-type" evidence="5">
    <location>
        <begin position="1"/>
        <end position="58"/>
    </location>
</feature>
<evidence type="ECO:0000256" key="3">
    <source>
        <dbReference type="ARBA" id="ARBA00023125"/>
    </source>
</evidence>
<gene>
    <name evidence="6" type="ORF">OS242_01180</name>
</gene>
<proteinExistence type="inferred from homology"/>
<dbReference type="Pfam" id="PF03466">
    <property type="entry name" value="LysR_substrate"/>
    <property type="match status" value="1"/>
</dbReference>
<comment type="caution">
    <text evidence="6">The sequence shown here is derived from an EMBL/GenBank/DDBJ whole genome shotgun (WGS) entry which is preliminary data.</text>
</comment>
<evidence type="ECO:0000313" key="7">
    <source>
        <dbReference type="Proteomes" id="UP001208017"/>
    </source>
</evidence>
<dbReference type="RefSeq" id="WP_267149823.1">
    <property type="nucleotide sequence ID" value="NZ_JAPMLT010000001.1"/>
</dbReference>
<dbReference type="EMBL" id="JAPMLT010000001">
    <property type="protein sequence ID" value="MCX7568580.1"/>
    <property type="molecule type" value="Genomic_DNA"/>
</dbReference>
<evidence type="ECO:0000256" key="4">
    <source>
        <dbReference type="ARBA" id="ARBA00023163"/>
    </source>
</evidence>
<keyword evidence="3" id="KW-0238">DNA-binding</keyword>
<sequence>MNLEYLEMFLTIARFGSINKAADALYLAQSTLTHRLKQLEKQAGASLFVRTASGVALTPEGRRFVPVATSVVEQMRSFRQEAGARRPLTISAGKAFASYELPRLIGSYRRQHPDFTCYVKSNLFEEAITALLTGTADLALLGSEVYHPQLQQIALTDDRIVLIVAPEHPWAEQFPGFDHWGLQEVIAFADASAPFRQRVDRFLAEQGLYSNVIMELDSFSAVKRMVMQNLGVAMLPERTVCEEVAAGTLIMHDIAGGVLTRPTLIAFAKHKEQDQTFRDFVEWVKQAY</sequence>
<dbReference type="Gene3D" id="1.10.10.10">
    <property type="entry name" value="Winged helix-like DNA-binding domain superfamily/Winged helix DNA-binding domain"/>
    <property type="match status" value="1"/>
</dbReference>
<dbReference type="InterPro" id="IPR036390">
    <property type="entry name" value="WH_DNA-bd_sf"/>
</dbReference>
<comment type="similarity">
    <text evidence="1">Belongs to the LysR transcriptional regulatory family.</text>
</comment>